<dbReference type="RefSeq" id="WP_150062146.1">
    <property type="nucleotide sequence ID" value="NZ_JACHII010000004.1"/>
</dbReference>
<dbReference type="Pfam" id="PF00211">
    <property type="entry name" value="Guanylate_cyc"/>
    <property type="match status" value="1"/>
</dbReference>
<sequence length="665" mass="68672">MVAALTLATLVLYVAGRDTRLPAELELLTLDARLRLRGPEAPSGAVVLVLADDRTLAALGGGTVSRAHLAQAVAALDALGARAIALNLLLEGAAEGVAPGAAEALRAVADRLEGIAPHEAAVMRSVLGEDGKTRALAEAITAARAPVVLPFGVVTSTSALGAPGAGTDVPGLPAHAFRVVLRASGSGAGTEADAVQAPSPALLAAADAVGHARLILDVDGALRHHDPVVSVGGRDYPSLALQAARVALGISPDDLAVSLGAWVRLGDRVVPLDRAGRIAVDPYGPAGSLPSVSLIDVLEGTVPPGVIRDRLVLVGGSASGFGARFPSPFAANLTAAEHVGTMIDNILSGRVLRRGDAAVPADVAAILLGAGLTGAAALALPYGTAALVAVALAGLWAGVTVWALTALGLWLNIVFPVGGIVAVFVPCALWRRIREQRRRRQMERQRDNLSRYVSPAMVESLANRDAPFAGDRMIDAAVLFVDMRESTRICDGLDPREAMDLLRAFLSVVERCVFDHDGVLDRFQGDGAMASFGPPEPTPDYALNALRAARCLAESVAAWSATREADGHPPIRIGVGVHCGRVLMGELGGERQFAFTLSGETVAIASRLEGMTKTEGCVILVSEDLLAAARPVASAEEPVLAAFHPLGQRTVRGRSAPLDVWAWPG</sequence>
<dbReference type="Proteomes" id="UP000324065">
    <property type="component" value="Unassembled WGS sequence"/>
</dbReference>
<organism evidence="3 4">
    <name type="scientific">Roseospira marina</name>
    <dbReference type="NCBI Taxonomy" id="140057"/>
    <lineage>
        <taxon>Bacteria</taxon>
        <taxon>Pseudomonadati</taxon>
        <taxon>Pseudomonadota</taxon>
        <taxon>Alphaproteobacteria</taxon>
        <taxon>Rhodospirillales</taxon>
        <taxon>Rhodospirillaceae</taxon>
        <taxon>Roseospira</taxon>
    </lineage>
</organism>
<proteinExistence type="predicted"/>
<reference evidence="3 4" key="1">
    <citation type="submission" date="2019-09" db="EMBL/GenBank/DDBJ databases">
        <title>Genome sequence of Roseospira marina, one of the more divergent members of the non-sulfur purple photosynthetic bacterial family, the Rhodospirillaceae.</title>
        <authorList>
            <person name="Meyer T."/>
            <person name="Kyndt J."/>
        </authorList>
    </citation>
    <scope>NUCLEOTIDE SEQUENCE [LARGE SCALE GENOMIC DNA]</scope>
    <source>
        <strain evidence="3 4">DSM 15113</strain>
    </source>
</reference>
<accession>A0A5M6IC40</accession>
<dbReference type="InterPro" id="IPR007890">
    <property type="entry name" value="CHASE2"/>
</dbReference>
<feature type="transmembrane region" description="Helical" evidence="1">
    <location>
        <begin position="410"/>
        <end position="430"/>
    </location>
</feature>
<dbReference type="CDD" id="cd07302">
    <property type="entry name" value="CHD"/>
    <property type="match status" value="1"/>
</dbReference>
<dbReference type="GO" id="GO:0004016">
    <property type="term" value="F:adenylate cyclase activity"/>
    <property type="evidence" value="ECO:0007669"/>
    <property type="project" value="UniProtKB-ARBA"/>
</dbReference>
<comment type="caution">
    <text evidence="3">The sequence shown here is derived from an EMBL/GenBank/DDBJ whole genome shotgun (WGS) entry which is preliminary data.</text>
</comment>
<dbReference type="PANTHER" id="PTHR43081">
    <property type="entry name" value="ADENYLATE CYCLASE, TERMINAL-DIFFERENTIATION SPECIFIC-RELATED"/>
    <property type="match status" value="1"/>
</dbReference>
<protein>
    <submittedName>
        <fullName evidence="3">Adenylate/guanylate cyclase domain-containing protein</fullName>
    </submittedName>
</protein>
<dbReference type="OrthoDB" id="9762462at2"/>
<dbReference type="SMART" id="SM00044">
    <property type="entry name" value="CYCc"/>
    <property type="match status" value="1"/>
</dbReference>
<dbReference type="PROSITE" id="PS50125">
    <property type="entry name" value="GUANYLATE_CYCLASE_2"/>
    <property type="match status" value="1"/>
</dbReference>
<keyword evidence="1" id="KW-0812">Transmembrane</keyword>
<dbReference type="EMBL" id="VWPJ01000007">
    <property type="protein sequence ID" value="KAA5605816.1"/>
    <property type="molecule type" value="Genomic_DNA"/>
</dbReference>
<feature type="domain" description="Guanylate cyclase" evidence="2">
    <location>
        <begin position="477"/>
        <end position="609"/>
    </location>
</feature>
<evidence type="ECO:0000313" key="3">
    <source>
        <dbReference type="EMBL" id="KAA5605816.1"/>
    </source>
</evidence>
<dbReference type="InterPro" id="IPR001054">
    <property type="entry name" value="A/G_cyclase"/>
</dbReference>
<evidence type="ECO:0000256" key="1">
    <source>
        <dbReference type="SAM" id="Phobius"/>
    </source>
</evidence>
<dbReference type="PANTHER" id="PTHR43081:SF1">
    <property type="entry name" value="ADENYLATE CYCLASE, TERMINAL-DIFFERENTIATION SPECIFIC"/>
    <property type="match status" value="1"/>
</dbReference>
<dbReference type="SUPFAM" id="SSF55073">
    <property type="entry name" value="Nucleotide cyclase"/>
    <property type="match status" value="1"/>
</dbReference>
<dbReference type="GO" id="GO:0035556">
    <property type="term" value="P:intracellular signal transduction"/>
    <property type="evidence" value="ECO:0007669"/>
    <property type="project" value="InterPro"/>
</dbReference>
<name>A0A5M6IC40_9PROT</name>
<evidence type="ECO:0000259" key="2">
    <source>
        <dbReference type="PROSITE" id="PS50125"/>
    </source>
</evidence>
<keyword evidence="4" id="KW-1185">Reference proteome</keyword>
<dbReference type="SMART" id="SM01080">
    <property type="entry name" value="CHASE2"/>
    <property type="match status" value="1"/>
</dbReference>
<gene>
    <name evidence="3" type="ORF">F1188_09395</name>
</gene>
<dbReference type="InterPro" id="IPR029787">
    <property type="entry name" value="Nucleotide_cyclase"/>
</dbReference>
<feature type="transmembrane region" description="Helical" evidence="1">
    <location>
        <begin position="385"/>
        <end position="404"/>
    </location>
</feature>
<dbReference type="Pfam" id="PF05226">
    <property type="entry name" value="CHASE2"/>
    <property type="match status" value="1"/>
</dbReference>
<keyword evidence="1" id="KW-1133">Transmembrane helix</keyword>
<dbReference type="Gene3D" id="3.30.70.1230">
    <property type="entry name" value="Nucleotide cyclase"/>
    <property type="match status" value="1"/>
</dbReference>
<dbReference type="GO" id="GO:0009190">
    <property type="term" value="P:cyclic nucleotide biosynthetic process"/>
    <property type="evidence" value="ECO:0007669"/>
    <property type="project" value="InterPro"/>
</dbReference>
<evidence type="ECO:0000313" key="4">
    <source>
        <dbReference type="Proteomes" id="UP000324065"/>
    </source>
</evidence>
<feature type="transmembrane region" description="Helical" evidence="1">
    <location>
        <begin position="357"/>
        <end position="378"/>
    </location>
</feature>
<keyword evidence="1" id="KW-0472">Membrane</keyword>
<dbReference type="InterPro" id="IPR050697">
    <property type="entry name" value="Adenylyl/Guanylyl_Cyclase_3/4"/>
</dbReference>
<dbReference type="AlphaFoldDB" id="A0A5M6IC40"/>